<dbReference type="AlphaFoldDB" id="A0A9D3WMF9"/>
<feature type="domain" description="Malectin-like" evidence="12">
    <location>
        <begin position="16"/>
        <end position="165"/>
    </location>
</feature>
<evidence type="ECO:0000256" key="8">
    <source>
        <dbReference type="ARBA" id="ARBA00022989"/>
    </source>
</evidence>
<evidence type="ECO:0000256" key="1">
    <source>
        <dbReference type="ARBA" id="ARBA00004479"/>
    </source>
</evidence>
<dbReference type="PANTHER" id="PTHR34590:SF5">
    <property type="entry name" value="OS04G0586500 PROTEIN"/>
    <property type="match status" value="1"/>
</dbReference>
<keyword evidence="4 11" id="KW-0812">Transmembrane</keyword>
<evidence type="ECO:0000259" key="12">
    <source>
        <dbReference type="Pfam" id="PF12819"/>
    </source>
</evidence>
<evidence type="ECO:0000256" key="9">
    <source>
        <dbReference type="ARBA" id="ARBA00023136"/>
    </source>
</evidence>
<evidence type="ECO:0000313" key="13">
    <source>
        <dbReference type="EMBL" id="KAH1131001.1"/>
    </source>
</evidence>
<dbReference type="Pfam" id="PF12819">
    <property type="entry name" value="Malectin_like"/>
    <property type="match status" value="1"/>
</dbReference>
<evidence type="ECO:0000256" key="3">
    <source>
        <dbReference type="ARBA" id="ARBA00022679"/>
    </source>
</evidence>
<dbReference type="PANTHER" id="PTHR34590">
    <property type="entry name" value="OS03G0124300 PROTEIN-RELATED"/>
    <property type="match status" value="1"/>
</dbReference>
<dbReference type="Gene3D" id="2.60.120.430">
    <property type="entry name" value="Galactose-binding lectin"/>
    <property type="match status" value="1"/>
</dbReference>
<protein>
    <recommendedName>
        <fullName evidence="12">Malectin-like domain-containing protein</fullName>
    </recommendedName>
</protein>
<dbReference type="GO" id="GO:0004714">
    <property type="term" value="F:transmembrane receptor protein tyrosine kinase activity"/>
    <property type="evidence" value="ECO:0007669"/>
    <property type="project" value="InterPro"/>
</dbReference>
<evidence type="ECO:0000256" key="7">
    <source>
        <dbReference type="ARBA" id="ARBA00022840"/>
    </source>
</evidence>
<accession>A0A9D3WMF9</accession>
<organism evidence="13 14">
    <name type="scientific">Gossypium stocksii</name>
    <dbReference type="NCBI Taxonomy" id="47602"/>
    <lineage>
        <taxon>Eukaryota</taxon>
        <taxon>Viridiplantae</taxon>
        <taxon>Streptophyta</taxon>
        <taxon>Embryophyta</taxon>
        <taxon>Tracheophyta</taxon>
        <taxon>Spermatophyta</taxon>
        <taxon>Magnoliopsida</taxon>
        <taxon>eudicotyledons</taxon>
        <taxon>Gunneridae</taxon>
        <taxon>Pentapetalae</taxon>
        <taxon>rosids</taxon>
        <taxon>malvids</taxon>
        <taxon>Malvales</taxon>
        <taxon>Malvaceae</taxon>
        <taxon>Malvoideae</taxon>
        <taxon>Gossypium</taxon>
    </lineage>
</organism>
<evidence type="ECO:0000256" key="2">
    <source>
        <dbReference type="ARBA" id="ARBA00022527"/>
    </source>
</evidence>
<dbReference type="GO" id="GO:0004674">
    <property type="term" value="F:protein serine/threonine kinase activity"/>
    <property type="evidence" value="ECO:0007669"/>
    <property type="project" value="UniProtKB-KW"/>
</dbReference>
<dbReference type="Proteomes" id="UP000828251">
    <property type="component" value="Unassembled WGS sequence"/>
</dbReference>
<keyword evidence="10" id="KW-0325">Glycoprotein</keyword>
<evidence type="ECO:0000256" key="5">
    <source>
        <dbReference type="ARBA" id="ARBA00022729"/>
    </source>
</evidence>
<dbReference type="FunFam" id="2.60.120.430:FF:000007">
    <property type="entry name" value="FERONIA receptor-like kinase"/>
    <property type="match status" value="1"/>
</dbReference>
<dbReference type="GO" id="GO:0016020">
    <property type="term" value="C:membrane"/>
    <property type="evidence" value="ECO:0007669"/>
    <property type="project" value="UniProtKB-SubCell"/>
</dbReference>
<keyword evidence="2" id="KW-0723">Serine/threonine-protein kinase</keyword>
<keyword evidence="7" id="KW-0067">ATP-binding</keyword>
<keyword evidence="3" id="KW-0808">Transferase</keyword>
<name>A0A9D3WMF9_9ROSI</name>
<reference evidence="13 14" key="1">
    <citation type="journal article" date="2021" name="Plant Biotechnol. J.">
        <title>Multi-omics assisted identification of the key and species-specific regulatory components of drought-tolerant mechanisms in Gossypium stocksii.</title>
        <authorList>
            <person name="Yu D."/>
            <person name="Ke L."/>
            <person name="Zhang D."/>
            <person name="Wu Y."/>
            <person name="Sun Y."/>
            <person name="Mei J."/>
            <person name="Sun J."/>
            <person name="Sun Y."/>
        </authorList>
    </citation>
    <scope>NUCLEOTIDE SEQUENCE [LARGE SCALE GENOMIC DNA]</scope>
    <source>
        <strain evidence="14">cv. E1</strain>
        <tissue evidence="13">Leaf</tissue>
    </source>
</reference>
<keyword evidence="6" id="KW-0547">Nucleotide-binding</keyword>
<dbReference type="GO" id="GO:0005524">
    <property type="term" value="F:ATP binding"/>
    <property type="evidence" value="ECO:0007669"/>
    <property type="project" value="UniProtKB-KW"/>
</dbReference>
<feature type="transmembrane region" description="Helical" evidence="11">
    <location>
        <begin position="204"/>
        <end position="227"/>
    </location>
</feature>
<gene>
    <name evidence="13" type="ORF">J1N35_002379</name>
</gene>
<evidence type="ECO:0000256" key="10">
    <source>
        <dbReference type="ARBA" id="ARBA00023180"/>
    </source>
</evidence>
<proteinExistence type="predicted"/>
<dbReference type="InterPro" id="IPR045272">
    <property type="entry name" value="ANXUR1/2-like"/>
</dbReference>
<dbReference type="InterPro" id="IPR024788">
    <property type="entry name" value="Malectin-like_Carb-bd_dom"/>
</dbReference>
<dbReference type="OrthoDB" id="1720310at2759"/>
<keyword evidence="9 11" id="KW-0472">Membrane</keyword>
<keyword evidence="8 11" id="KW-1133">Transmembrane helix</keyword>
<keyword evidence="14" id="KW-1185">Reference proteome</keyword>
<evidence type="ECO:0000256" key="4">
    <source>
        <dbReference type="ARBA" id="ARBA00022692"/>
    </source>
</evidence>
<keyword evidence="2" id="KW-0418">Kinase</keyword>
<evidence type="ECO:0000313" key="14">
    <source>
        <dbReference type="Proteomes" id="UP000828251"/>
    </source>
</evidence>
<keyword evidence="5" id="KW-0732">Signal</keyword>
<sequence>MFRTWLDDSPYIFGCAAGTVSSRFNVTIKYSQDTPAYTAPVFVYTTSRSMGREPNINMNYNLTWNFYIDGGFNYLLRLHFCETDLEVTEVGQRVFDIFINNQTAERSADVIYWSGGNGIPVYRDYVLLIPNEGSSKQTLWLALHPSEGARSKFADAILNGLEIFRLNNSDGSLAVPDPEPSSSLASLKPENKQPKKGKKLSMKIVIGVSVGCTLTISLSLLLSLIFWRKNRRSYY</sequence>
<evidence type="ECO:0000256" key="6">
    <source>
        <dbReference type="ARBA" id="ARBA00022741"/>
    </source>
</evidence>
<evidence type="ECO:0000256" key="11">
    <source>
        <dbReference type="SAM" id="Phobius"/>
    </source>
</evidence>
<comment type="subcellular location">
    <subcellularLocation>
        <location evidence="1">Membrane</location>
        <topology evidence="1">Single-pass type I membrane protein</topology>
    </subcellularLocation>
</comment>
<comment type="caution">
    <text evidence="13">The sequence shown here is derived from an EMBL/GenBank/DDBJ whole genome shotgun (WGS) entry which is preliminary data.</text>
</comment>
<dbReference type="EMBL" id="JAIQCV010000001">
    <property type="protein sequence ID" value="KAH1131001.1"/>
    <property type="molecule type" value="Genomic_DNA"/>
</dbReference>